<feature type="region of interest" description="Disordered" evidence="9">
    <location>
        <begin position="163"/>
        <end position="202"/>
    </location>
</feature>
<dbReference type="PRINTS" id="PR00148">
    <property type="entry name" value="ENOLASE"/>
</dbReference>
<reference evidence="12 13" key="1">
    <citation type="journal article" date="2021" name="Elife">
        <title>Chloroplast acquisition without the gene transfer in kleptoplastic sea slugs, Plakobranchus ocellatus.</title>
        <authorList>
            <person name="Maeda T."/>
            <person name="Takahashi S."/>
            <person name="Yoshida T."/>
            <person name="Shimamura S."/>
            <person name="Takaki Y."/>
            <person name="Nagai Y."/>
            <person name="Toyoda A."/>
            <person name="Suzuki Y."/>
            <person name="Arimoto A."/>
            <person name="Ishii H."/>
            <person name="Satoh N."/>
            <person name="Nishiyama T."/>
            <person name="Hasebe M."/>
            <person name="Maruyama T."/>
            <person name="Minagawa J."/>
            <person name="Obokata J."/>
            <person name="Shigenobu S."/>
        </authorList>
    </citation>
    <scope>NUCLEOTIDE SEQUENCE [LARGE SCALE GENOMIC DNA]</scope>
</reference>
<dbReference type="Gene3D" id="3.30.390.10">
    <property type="entry name" value="Enolase-like, N-terminal domain"/>
    <property type="match status" value="1"/>
</dbReference>
<name>A0AAV4C953_9GAST</name>
<evidence type="ECO:0000259" key="11">
    <source>
        <dbReference type="SMART" id="SM01193"/>
    </source>
</evidence>
<dbReference type="GO" id="GO:0000287">
    <property type="term" value="F:magnesium ion binding"/>
    <property type="evidence" value="ECO:0007669"/>
    <property type="project" value="InterPro"/>
</dbReference>
<gene>
    <name evidence="12" type="ORF">PoB_005471000</name>
</gene>
<dbReference type="PANTHER" id="PTHR11902:SF30">
    <property type="entry name" value="ENOLASE 4"/>
    <property type="match status" value="1"/>
</dbReference>
<evidence type="ECO:0000256" key="6">
    <source>
        <dbReference type="ARBA" id="ARBA00031125"/>
    </source>
</evidence>
<feature type="region of interest" description="Disordered" evidence="9">
    <location>
        <begin position="509"/>
        <end position="587"/>
    </location>
</feature>
<accession>A0AAV4C953</accession>
<dbReference type="GO" id="GO:0000015">
    <property type="term" value="C:phosphopyruvate hydratase complex"/>
    <property type="evidence" value="ECO:0007669"/>
    <property type="project" value="InterPro"/>
</dbReference>
<dbReference type="GO" id="GO:0006096">
    <property type="term" value="P:glycolytic process"/>
    <property type="evidence" value="ECO:0007669"/>
    <property type="project" value="UniProtKB-KW"/>
</dbReference>
<dbReference type="SUPFAM" id="SSF51604">
    <property type="entry name" value="Enolase C-terminal domain-like"/>
    <property type="match status" value="1"/>
</dbReference>
<dbReference type="InterPro" id="IPR020810">
    <property type="entry name" value="Enolase_C"/>
</dbReference>
<dbReference type="AlphaFoldDB" id="A0AAV4C953"/>
<keyword evidence="5" id="KW-0456">Lyase</keyword>
<keyword evidence="13" id="KW-1185">Reference proteome</keyword>
<keyword evidence="4" id="KW-0324">Glycolysis</keyword>
<comment type="caution">
    <text evidence="12">The sequence shown here is derived from an EMBL/GenBank/DDBJ whole genome shotgun (WGS) entry which is preliminary data.</text>
</comment>
<comment type="catalytic activity">
    <reaction evidence="8">
        <text>(2R)-2-phosphoglycerate = phosphoenolpyruvate + H2O</text>
        <dbReference type="Rhea" id="RHEA:10164"/>
        <dbReference type="ChEBI" id="CHEBI:15377"/>
        <dbReference type="ChEBI" id="CHEBI:58289"/>
        <dbReference type="ChEBI" id="CHEBI:58702"/>
        <dbReference type="EC" id="4.2.1.11"/>
    </reaction>
</comment>
<evidence type="ECO:0000256" key="7">
    <source>
        <dbReference type="ARBA" id="ARBA00034855"/>
    </source>
</evidence>
<dbReference type="InterPro" id="IPR000941">
    <property type="entry name" value="Enolase"/>
</dbReference>
<evidence type="ECO:0000259" key="10">
    <source>
        <dbReference type="SMART" id="SM01192"/>
    </source>
</evidence>
<dbReference type="SMART" id="SM01193">
    <property type="entry name" value="Enolase_N"/>
    <property type="match status" value="1"/>
</dbReference>
<evidence type="ECO:0000256" key="8">
    <source>
        <dbReference type="ARBA" id="ARBA00048333"/>
    </source>
</evidence>
<sequence length="631" mass="70064">MASASSSRHPKDAYALKQKAMKYYNENGIPLKMEEILNKMFYDDPTDVHGYLVNYFSQFAKEPLISKLCASKVFDATGMPTIQTDVFCTVNNKEKKIVSSTLPFTNIKAKPEDFEKAEVEIQNSMATAIKAINTEISKLLEGRNPKEQSEIDELTLSVIEKMRQEESEKKAQEEETNELASPTPATEEKDKKKSAKGKGGKQTSAVIIVPDRPLEVFTAGSEAVAAVSQAVCACAAVSHSLPIYRHVAKLARTSGALHEFRVPLPMVTIIHSGKFLPGKVNCVKEYMLVPGVSMPVEKSIEFIQHIFHYVEKSLATKLGEAVNAQGLTIGEDMYLAINAGGHDFFDHEKGRYEVVAGSNKSPDEMVEFWADVILKYPALVALIDPLRGEDIEQWLKLGERISDGVFLIGDRFYSRPGLLHKSLIETPIQTSGAVLYLEQMNSISDLVQCCNLFHEMSNEVVISTNQSETTDTFIVDFAVGLNARFLKMGGASRGERACKLNRLVQISKELEPSKPTQEPSPHEAEHGDEATDNEKTDNKEEDPDDKKISNDELKINISKNEQEEAEKKEMEAEVPKEEVSPQLWGEDEKSCQKLHTPFTFPVIQVPPPPEDSQRDGEEIAKPGSPASKNAK</sequence>
<organism evidence="12 13">
    <name type="scientific">Plakobranchus ocellatus</name>
    <dbReference type="NCBI Taxonomy" id="259542"/>
    <lineage>
        <taxon>Eukaryota</taxon>
        <taxon>Metazoa</taxon>
        <taxon>Spiralia</taxon>
        <taxon>Lophotrochozoa</taxon>
        <taxon>Mollusca</taxon>
        <taxon>Gastropoda</taxon>
        <taxon>Heterobranchia</taxon>
        <taxon>Euthyneura</taxon>
        <taxon>Panpulmonata</taxon>
        <taxon>Sacoglossa</taxon>
        <taxon>Placobranchoidea</taxon>
        <taxon>Plakobranchidae</taxon>
        <taxon>Plakobranchus</taxon>
    </lineage>
</organism>
<feature type="compositionally biased region" description="Basic and acidic residues" evidence="9">
    <location>
        <begin position="611"/>
        <end position="620"/>
    </location>
</feature>
<dbReference type="Proteomes" id="UP000735302">
    <property type="component" value="Unassembled WGS sequence"/>
</dbReference>
<feature type="compositionally biased region" description="Basic and acidic residues" evidence="9">
    <location>
        <begin position="163"/>
        <end position="173"/>
    </location>
</feature>
<dbReference type="CDD" id="cd22974">
    <property type="entry name" value="DD_ENO4"/>
    <property type="match status" value="1"/>
</dbReference>
<evidence type="ECO:0000256" key="3">
    <source>
        <dbReference type="ARBA" id="ARBA00012058"/>
    </source>
</evidence>
<proteinExistence type="inferred from homology"/>
<dbReference type="InterPro" id="IPR029017">
    <property type="entry name" value="Enolase-like_N"/>
</dbReference>
<evidence type="ECO:0000256" key="9">
    <source>
        <dbReference type="SAM" id="MobiDB-lite"/>
    </source>
</evidence>
<dbReference type="InterPro" id="IPR036849">
    <property type="entry name" value="Enolase-like_C_sf"/>
</dbReference>
<evidence type="ECO:0000256" key="4">
    <source>
        <dbReference type="ARBA" id="ARBA00023152"/>
    </source>
</evidence>
<evidence type="ECO:0000256" key="1">
    <source>
        <dbReference type="ARBA" id="ARBA00005031"/>
    </source>
</evidence>
<feature type="domain" description="Enolase N-terminal" evidence="11">
    <location>
        <begin position="65"/>
        <end position="247"/>
    </location>
</feature>
<feature type="compositionally biased region" description="Basic and acidic residues" evidence="9">
    <location>
        <begin position="520"/>
        <end position="579"/>
    </location>
</feature>
<comment type="similarity">
    <text evidence="2">Belongs to the enolase family.</text>
</comment>
<feature type="domain" description="Enolase C-terminal TIM barrel" evidence="10">
    <location>
        <begin position="259"/>
        <end position="515"/>
    </location>
</feature>
<dbReference type="InterPro" id="IPR047500">
    <property type="entry name" value="DD_ENO4"/>
</dbReference>
<dbReference type="GO" id="GO:0004634">
    <property type="term" value="F:phosphopyruvate hydratase activity"/>
    <property type="evidence" value="ECO:0007669"/>
    <property type="project" value="UniProtKB-EC"/>
</dbReference>
<dbReference type="EC" id="4.2.1.11" evidence="3"/>
<dbReference type="EMBL" id="BLXT01006012">
    <property type="protein sequence ID" value="GFO28205.1"/>
    <property type="molecule type" value="Genomic_DNA"/>
</dbReference>
<comment type="pathway">
    <text evidence="1">Carbohydrate degradation; glycolysis; pyruvate from D-glyceraldehyde 3-phosphate: step 4/5.</text>
</comment>
<dbReference type="PANTHER" id="PTHR11902">
    <property type="entry name" value="ENOLASE"/>
    <property type="match status" value="1"/>
</dbReference>
<dbReference type="SUPFAM" id="SSF54826">
    <property type="entry name" value="Enolase N-terminal domain-like"/>
    <property type="match status" value="1"/>
</dbReference>
<dbReference type="Pfam" id="PF00113">
    <property type="entry name" value="Enolase_C"/>
    <property type="match status" value="1"/>
</dbReference>
<dbReference type="SMART" id="SM01192">
    <property type="entry name" value="Enolase_C"/>
    <property type="match status" value="1"/>
</dbReference>
<feature type="region of interest" description="Disordered" evidence="9">
    <location>
        <begin position="599"/>
        <end position="631"/>
    </location>
</feature>
<evidence type="ECO:0000256" key="2">
    <source>
        <dbReference type="ARBA" id="ARBA00009604"/>
    </source>
</evidence>
<evidence type="ECO:0000313" key="12">
    <source>
        <dbReference type="EMBL" id="GFO28205.1"/>
    </source>
</evidence>
<protein>
    <recommendedName>
        <fullName evidence="7">Enolase 4</fullName>
        <ecNumber evidence="3">4.2.1.11</ecNumber>
    </recommendedName>
    <alternativeName>
        <fullName evidence="6">2-phospho-D-glycerate hydro-lyase</fullName>
    </alternativeName>
</protein>
<dbReference type="Gene3D" id="3.20.20.120">
    <property type="entry name" value="Enolase-like C-terminal domain"/>
    <property type="match status" value="2"/>
</dbReference>
<evidence type="ECO:0000256" key="5">
    <source>
        <dbReference type="ARBA" id="ARBA00023239"/>
    </source>
</evidence>
<dbReference type="InterPro" id="IPR020811">
    <property type="entry name" value="Enolase_N"/>
</dbReference>
<evidence type="ECO:0000313" key="13">
    <source>
        <dbReference type="Proteomes" id="UP000735302"/>
    </source>
</evidence>